<accession>A0A2K0VXI2</accession>
<protein>
    <recommendedName>
        <fullName evidence="2">Myb-like domain-containing protein</fullName>
    </recommendedName>
</protein>
<name>A0A2K0VXI2_GIBNY</name>
<gene>
    <name evidence="3" type="ORF">FNYG_11866</name>
</gene>
<dbReference type="AlphaFoldDB" id="A0A2K0VXI2"/>
<sequence length="136" mass="15509">MPENSKSTSVQLWPWQKRALENGRTPLPESPGERPWLNLSPDTEISAAPLTALTNVATPNQRWWTESEMRRLIQLRNRGESWAAITVQFPGRTLQGVKQTYRKRRFATELQMEKETLAASPADPSHIADNAEEDNQ</sequence>
<dbReference type="InterPro" id="IPR009057">
    <property type="entry name" value="Homeodomain-like_sf"/>
</dbReference>
<dbReference type="Proteomes" id="UP000236664">
    <property type="component" value="Unassembled WGS sequence"/>
</dbReference>
<dbReference type="PROSITE" id="PS50090">
    <property type="entry name" value="MYB_LIKE"/>
    <property type="match status" value="1"/>
</dbReference>
<evidence type="ECO:0000313" key="3">
    <source>
        <dbReference type="EMBL" id="PNP74729.1"/>
    </source>
</evidence>
<evidence type="ECO:0000256" key="1">
    <source>
        <dbReference type="SAM" id="MobiDB-lite"/>
    </source>
</evidence>
<dbReference type="SUPFAM" id="SSF46689">
    <property type="entry name" value="Homeodomain-like"/>
    <property type="match status" value="1"/>
</dbReference>
<dbReference type="InterPro" id="IPR001005">
    <property type="entry name" value="SANT/Myb"/>
</dbReference>
<feature type="region of interest" description="Disordered" evidence="1">
    <location>
        <begin position="115"/>
        <end position="136"/>
    </location>
</feature>
<dbReference type="OrthoDB" id="4985370at2759"/>
<comment type="caution">
    <text evidence="3">The sequence shown here is derived from an EMBL/GenBank/DDBJ whole genome shotgun (WGS) entry which is preliminary data.</text>
</comment>
<dbReference type="EMBL" id="MTQA01000197">
    <property type="protein sequence ID" value="PNP74729.1"/>
    <property type="molecule type" value="Genomic_DNA"/>
</dbReference>
<evidence type="ECO:0000313" key="4">
    <source>
        <dbReference type="Proteomes" id="UP000236664"/>
    </source>
</evidence>
<organism evidence="3 4">
    <name type="scientific">Gibberella nygamai</name>
    <name type="common">Bean root rot disease fungus</name>
    <name type="synonym">Fusarium nygamai</name>
    <dbReference type="NCBI Taxonomy" id="42673"/>
    <lineage>
        <taxon>Eukaryota</taxon>
        <taxon>Fungi</taxon>
        <taxon>Dikarya</taxon>
        <taxon>Ascomycota</taxon>
        <taxon>Pezizomycotina</taxon>
        <taxon>Sordariomycetes</taxon>
        <taxon>Hypocreomycetidae</taxon>
        <taxon>Hypocreales</taxon>
        <taxon>Nectriaceae</taxon>
        <taxon>Fusarium</taxon>
        <taxon>Fusarium fujikuroi species complex</taxon>
    </lineage>
</organism>
<evidence type="ECO:0000259" key="2">
    <source>
        <dbReference type="PROSITE" id="PS50090"/>
    </source>
</evidence>
<proteinExistence type="predicted"/>
<reference evidence="3 4" key="1">
    <citation type="submission" date="2017-06" db="EMBL/GenBank/DDBJ databases">
        <title>Genome of Fusarium nygamai isolate CS10214.</title>
        <authorList>
            <person name="Gardiner D.M."/>
            <person name="Obanor F."/>
            <person name="Kazan K."/>
        </authorList>
    </citation>
    <scope>NUCLEOTIDE SEQUENCE [LARGE SCALE GENOMIC DNA]</scope>
    <source>
        <strain evidence="3 4">CS10214</strain>
    </source>
</reference>
<keyword evidence="4" id="KW-1185">Reference proteome</keyword>
<feature type="domain" description="Myb-like" evidence="2">
    <location>
        <begin position="64"/>
        <end position="105"/>
    </location>
</feature>